<dbReference type="Proteomes" id="UP000028999">
    <property type="component" value="Unassembled WGS sequence"/>
</dbReference>
<keyword evidence="3" id="KW-0862">Zinc</keyword>
<dbReference type="AlphaFoldDB" id="A0A078FY59"/>
<dbReference type="InterPro" id="IPR011016">
    <property type="entry name" value="Znf_RING-CH"/>
</dbReference>
<dbReference type="PaxDb" id="3708-A0A078FY59"/>
<dbReference type="SMART" id="SM00744">
    <property type="entry name" value="RINGv"/>
    <property type="match status" value="1"/>
</dbReference>
<keyword evidence="4" id="KW-0472">Membrane</keyword>
<keyword evidence="7" id="KW-1185">Reference proteome</keyword>
<gene>
    <name evidence="6" type="primary">BnaC05g08440D</name>
    <name evidence="6" type="ORF">GSBRNA2T00008856001</name>
</gene>
<organism evidence="6 7">
    <name type="scientific">Brassica napus</name>
    <name type="common">Rape</name>
    <dbReference type="NCBI Taxonomy" id="3708"/>
    <lineage>
        <taxon>Eukaryota</taxon>
        <taxon>Viridiplantae</taxon>
        <taxon>Streptophyta</taxon>
        <taxon>Embryophyta</taxon>
        <taxon>Tracheophyta</taxon>
        <taxon>Spermatophyta</taxon>
        <taxon>Magnoliopsida</taxon>
        <taxon>eudicotyledons</taxon>
        <taxon>Gunneridae</taxon>
        <taxon>Pentapetalae</taxon>
        <taxon>rosids</taxon>
        <taxon>malvids</taxon>
        <taxon>Brassicales</taxon>
        <taxon>Brassicaceae</taxon>
        <taxon>Brassiceae</taxon>
        <taxon>Brassica</taxon>
    </lineage>
</organism>
<dbReference type="EMBL" id="LK032095">
    <property type="protein sequence ID" value="CDY19335.1"/>
    <property type="molecule type" value="Genomic_DNA"/>
</dbReference>
<evidence type="ECO:0000256" key="2">
    <source>
        <dbReference type="ARBA" id="ARBA00022771"/>
    </source>
</evidence>
<dbReference type="PROSITE" id="PS51292">
    <property type="entry name" value="ZF_RING_CH"/>
    <property type="match status" value="1"/>
</dbReference>
<dbReference type="Gene3D" id="3.30.40.10">
    <property type="entry name" value="Zinc/RING finger domain, C3HC4 (zinc finger)"/>
    <property type="match status" value="1"/>
</dbReference>
<name>A0A078FY59_BRANA</name>
<dbReference type="SUPFAM" id="SSF57850">
    <property type="entry name" value="RING/U-box"/>
    <property type="match status" value="1"/>
</dbReference>
<dbReference type="PANTHER" id="PTHR46347:SF9">
    <property type="entry name" value="RING-CH-TYPE DOMAIN-CONTAINING PROTEIN"/>
    <property type="match status" value="1"/>
</dbReference>
<evidence type="ECO:0000313" key="6">
    <source>
        <dbReference type="EMBL" id="CDY19335.1"/>
    </source>
</evidence>
<reference evidence="6 7" key="1">
    <citation type="journal article" date="2014" name="Science">
        <title>Plant genetics. Early allopolyploid evolution in the post-Neolithic Brassica napus oilseed genome.</title>
        <authorList>
            <person name="Chalhoub B."/>
            <person name="Denoeud F."/>
            <person name="Liu S."/>
            <person name="Parkin I.A."/>
            <person name="Tang H."/>
            <person name="Wang X."/>
            <person name="Chiquet J."/>
            <person name="Belcram H."/>
            <person name="Tong C."/>
            <person name="Samans B."/>
            <person name="Correa M."/>
            <person name="Da Silva C."/>
            <person name="Just J."/>
            <person name="Falentin C."/>
            <person name="Koh C.S."/>
            <person name="Le Clainche I."/>
            <person name="Bernard M."/>
            <person name="Bento P."/>
            <person name="Noel B."/>
            <person name="Labadie K."/>
            <person name="Alberti A."/>
            <person name="Charles M."/>
            <person name="Arnaud D."/>
            <person name="Guo H."/>
            <person name="Daviaud C."/>
            <person name="Alamery S."/>
            <person name="Jabbari K."/>
            <person name="Zhao M."/>
            <person name="Edger P.P."/>
            <person name="Chelaifa H."/>
            <person name="Tack D."/>
            <person name="Lassalle G."/>
            <person name="Mestiri I."/>
            <person name="Schnel N."/>
            <person name="Le Paslier M.C."/>
            <person name="Fan G."/>
            <person name="Renault V."/>
            <person name="Bayer P.E."/>
            <person name="Golicz A.A."/>
            <person name="Manoli S."/>
            <person name="Lee T.H."/>
            <person name="Thi V.H."/>
            <person name="Chalabi S."/>
            <person name="Hu Q."/>
            <person name="Fan C."/>
            <person name="Tollenaere R."/>
            <person name="Lu Y."/>
            <person name="Battail C."/>
            <person name="Shen J."/>
            <person name="Sidebottom C.H."/>
            <person name="Wang X."/>
            <person name="Canaguier A."/>
            <person name="Chauveau A."/>
            <person name="Berard A."/>
            <person name="Deniot G."/>
            <person name="Guan M."/>
            <person name="Liu Z."/>
            <person name="Sun F."/>
            <person name="Lim Y.P."/>
            <person name="Lyons E."/>
            <person name="Town C.D."/>
            <person name="Bancroft I."/>
            <person name="Wang X."/>
            <person name="Meng J."/>
            <person name="Ma J."/>
            <person name="Pires J.C."/>
            <person name="King G.J."/>
            <person name="Brunel D."/>
            <person name="Delourme R."/>
            <person name="Renard M."/>
            <person name="Aury J.M."/>
            <person name="Adams K.L."/>
            <person name="Batley J."/>
            <person name="Snowdon R.J."/>
            <person name="Tost J."/>
            <person name="Edwards D."/>
            <person name="Zhou Y."/>
            <person name="Hua W."/>
            <person name="Sharpe A.G."/>
            <person name="Paterson A.H."/>
            <person name="Guan C."/>
            <person name="Wincker P."/>
        </authorList>
    </citation>
    <scope>NUCLEOTIDE SEQUENCE [LARGE SCALE GENOMIC DNA]</scope>
    <source>
        <strain evidence="7">cv. Darmor-bzh</strain>
    </source>
</reference>
<dbReference type="Gramene" id="CDY19335">
    <property type="protein sequence ID" value="CDY19335"/>
    <property type="gene ID" value="GSBRNA2T00008856001"/>
</dbReference>
<dbReference type="PANTHER" id="PTHR46347">
    <property type="entry name" value="RING/FYVE/PHD ZINC FINGER SUPERFAMILY PROTEIN"/>
    <property type="match status" value="1"/>
</dbReference>
<evidence type="ECO:0000313" key="7">
    <source>
        <dbReference type="Proteomes" id="UP000028999"/>
    </source>
</evidence>
<accession>A0A078FY59</accession>
<keyword evidence="2" id="KW-0863">Zinc-finger</keyword>
<proteinExistence type="predicted"/>
<evidence type="ECO:0000256" key="1">
    <source>
        <dbReference type="ARBA" id="ARBA00022723"/>
    </source>
</evidence>
<keyword evidence="4" id="KW-1133">Transmembrane helix</keyword>
<dbReference type="STRING" id="3708.A0A078FY59"/>
<keyword evidence="1" id="KW-0479">Metal-binding</keyword>
<feature type="domain" description="RING-CH-type" evidence="5">
    <location>
        <begin position="31"/>
        <end position="95"/>
    </location>
</feature>
<dbReference type="Pfam" id="PF12906">
    <property type="entry name" value="RINGv"/>
    <property type="match status" value="1"/>
</dbReference>
<keyword evidence="4" id="KW-0812">Transmembrane</keyword>
<sequence>MMQGAVQLQPTDSQKLSGSDEIIIKAEDLESGSASSPCCRFCLENDRGDELISPCMCKGTQKFVHLSCLDHWRSLSDGGFAFSNCTTCNAQFHLPEVEQPFDDDSNSWRQRLIDAWWVFSMFLIMQPAVAVFAGGAYMMDTDGDFRKSFKNELVRILAKHPIPFYYSIGES</sequence>
<dbReference type="OMA" id="FCLENDR"/>
<dbReference type="CDD" id="cd16495">
    <property type="entry name" value="RING_CH-C4HC3_MARCH"/>
    <property type="match status" value="1"/>
</dbReference>
<dbReference type="InterPro" id="IPR013083">
    <property type="entry name" value="Znf_RING/FYVE/PHD"/>
</dbReference>
<dbReference type="GO" id="GO:0008270">
    <property type="term" value="F:zinc ion binding"/>
    <property type="evidence" value="ECO:0007669"/>
    <property type="project" value="UniProtKB-KW"/>
</dbReference>
<evidence type="ECO:0000256" key="3">
    <source>
        <dbReference type="ARBA" id="ARBA00022833"/>
    </source>
</evidence>
<feature type="transmembrane region" description="Helical" evidence="4">
    <location>
        <begin position="115"/>
        <end position="139"/>
    </location>
</feature>
<evidence type="ECO:0000259" key="5">
    <source>
        <dbReference type="PROSITE" id="PS51292"/>
    </source>
</evidence>
<protein>
    <submittedName>
        <fullName evidence="6">BnaC05g08440D protein</fullName>
    </submittedName>
</protein>
<evidence type="ECO:0000256" key="4">
    <source>
        <dbReference type="SAM" id="Phobius"/>
    </source>
</evidence>